<feature type="transmembrane region" description="Helical" evidence="6">
    <location>
        <begin position="34"/>
        <end position="56"/>
    </location>
</feature>
<sequence length="222" mass="22118">MTTVDESAGAHAAADTRAADAAAAEAAANAANPALVGVPTFVIGSVALGLYLIGFTGSSANAAIGMVPILIMCNGIGQIIACIWAIRLGAGPVAAIFGIFAGFWLSFSTLVLGLGHNWFGDASGDAAVAAQETFLLTWLIGVVVLTLASLRLPSVFTLLFVLVDIALLLVLLGTAGGSTGLLFGGGIAVFAFSLVGVYLFFDAMSVANGGSSLPMGKPIIGG</sequence>
<proteinExistence type="inferred from homology"/>
<evidence type="ECO:0000256" key="2">
    <source>
        <dbReference type="ARBA" id="ARBA00005587"/>
    </source>
</evidence>
<dbReference type="EMBL" id="JACCBN010000001">
    <property type="protein sequence ID" value="NYD37623.1"/>
    <property type="molecule type" value="Genomic_DNA"/>
</dbReference>
<dbReference type="InterPro" id="IPR051633">
    <property type="entry name" value="AceTr"/>
</dbReference>
<evidence type="ECO:0000313" key="8">
    <source>
        <dbReference type="Proteomes" id="UP000535890"/>
    </source>
</evidence>
<evidence type="ECO:0000313" key="7">
    <source>
        <dbReference type="EMBL" id="NYD37623.1"/>
    </source>
</evidence>
<dbReference type="InterPro" id="IPR000791">
    <property type="entry name" value="Gpr1/Fun34/SatP-like"/>
</dbReference>
<dbReference type="PANTHER" id="PTHR31123:SF1">
    <property type="entry name" value="ACCUMULATION OF DYADS PROTEIN 2-RELATED"/>
    <property type="match status" value="1"/>
</dbReference>
<keyword evidence="5 6" id="KW-0472">Membrane</keyword>
<comment type="caution">
    <text evidence="7">The sequence shown here is derived from an EMBL/GenBank/DDBJ whole genome shotgun (WGS) entry which is preliminary data.</text>
</comment>
<comment type="similarity">
    <text evidence="2">Belongs to the acetate uptake transporter (AceTr) (TC 2.A.96) family.</text>
</comment>
<keyword evidence="8" id="KW-1185">Reference proteome</keyword>
<feature type="transmembrane region" description="Helical" evidence="6">
    <location>
        <begin position="93"/>
        <end position="114"/>
    </location>
</feature>
<reference evidence="7 8" key="1">
    <citation type="submission" date="2020-07" db="EMBL/GenBank/DDBJ databases">
        <title>Sequencing the genomes of 1000 actinobacteria strains.</title>
        <authorList>
            <person name="Klenk H.-P."/>
        </authorList>
    </citation>
    <scope>NUCLEOTIDE SEQUENCE [LARGE SCALE GENOMIC DNA]</scope>
    <source>
        <strain evidence="7 8">DSM 45772</strain>
    </source>
</reference>
<evidence type="ECO:0000256" key="3">
    <source>
        <dbReference type="ARBA" id="ARBA00022692"/>
    </source>
</evidence>
<evidence type="ECO:0000256" key="4">
    <source>
        <dbReference type="ARBA" id="ARBA00022989"/>
    </source>
</evidence>
<dbReference type="Proteomes" id="UP000535890">
    <property type="component" value="Unassembled WGS sequence"/>
</dbReference>
<feature type="transmembrane region" description="Helical" evidence="6">
    <location>
        <begin position="126"/>
        <end position="148"/>
    </location>
</feature>
<feature type="transmembrane region" description="Helical" evidence="6">
    <location>
        <begin position="181"/>
        <end position="201"/>
    </location>
</feature>
<comment type="subcellular location">
    <subcellularLocation>
        <location evidence="1">Membrane</location>
        <topology evidence="1">Multi-pass membrane protein</topology>
    </subcellularLocation>
</comment>
<keyword evidence="3 6" id="KW-0812">Transmembrane</keyword>
<evidence type="ECO:0000256" key="6">
    <source>
        <dbReference type="SAM" id="Phobius"/>
    </source>
</evidence>
<evidence type="ECO:0000256" key="5">
    <source>
        <dbReference type="ARBA" id="ARBA00023136"/>
    </source>
</evidence>
<evidence type="ECO:0008006" key="9">
    <source>
        <dbReference type="Google" id="ProtNLM"/>
    </source>
</evidence>
<dbReference type="GO" id="GO:0015123">
    <property type="term" value="F:acetate transmembrane transporter activity"/>
    <property type="evidence" value="ECO:0007669"/>
    <property type="project" value="TreeGrafter"/>
</dbReference>
<feature type="transmembrane region" description="Helical" evidence="6">
    <location>
        <begin position="62"/>
        <end position="86"/>
    </location>
</feature>
<protein>
    <recommendedName>
        <fullName evidence="9">Succinate-acetate transporter protein</fullName>
    </recommendedName>
</protein>
<name>A0A7Y9DXZ9_9PSEU</name>
<dbReference type="PANTHER" id="PTHR31123">
    <property type="entry name" value="ACCUMULATION OF DYADS PROTEIN 2-RELATED"/>
    <property type="match status" value="1"/>
</dbReference>
<dbReference type="GO" id="GO:0005886">
    <property type="term" value="C:plasma membrane"/>
    <property type="evidence" value="ECO:0007669"/>
    <property type="project" value="TreeGrafter"/>
</dbReference>
<accession>A0A7Y9DXZ9</accession>
<organism evidence="7 8">
    <name type="scientific">Actinomycetospora corticicola</name>
    <dbReference type="NCBI Taxonomy" id="663602"/>
    <lineage>
        <taxon>Bacteria</taxon>
        <taxon>Bacillati</taxon>
        <taxon>Actinomycetota</taxon>
        <taxon>Actinomycetes</taxon>
        <taxon>Pseudonocardiales</taxon>
        <taxon>Pseudonocardiaceae</taxon>
        <taxon>Actinomycetospora</taxon>
    </lineage>
</organism>
<keyword evidence="4 6" id="KW-1133">Transmembrane helix</keyword>
<feature type="transmembrane region" description="Helical" evidence="6">
    <location>
        <begin position="155"/>
        <end position="175"/>
    </location>
</feature>
<evidence type="ECO:0000256" key="1">
    <source>
        <dbReference type="ARBA" id="ARBA00004141"/>
    </source>
</evidence>
<dbReference type="Pfam" id="PF01184">
    <property type="entry name" value="Gpr1_Fun34_YaaH"/>
    <property type="match status" value="1"/>
</dbReference>
<gene>
    <name evidence="7" type="ORF">BJ983_003725</name>
</gene>
<dbReference type="AlphaFoldDB" id="A0A7Y9DXZ9"/>
<dbReference type="RefSeq" id="WP_179795190.1">
    <property type="nucleotide sequence ID" value="NZ_BAABHP010000025.1"/>
</dbReference>